<evidence type="ECO:0000256" key="10">
    <source>
        <dbReference type="SAM" id="Phobius"/>
    </source>
</evidence>
<sequence>MTASPGPLAVAYDGTGLPLWVALPYFCLAVFAVGHVWHYRRDQFGWTSHTNLHAPTSCPLFAAWPFTAWCTYGAPPSGTCRPYLVYRRKASATAYGTTASPHGHAPARREAGTREAGRR</sequence>
<keyword evidence="3" id="KW-1003">Cell membrane</keyword>
<dbReference type="InterPro" id="IPR036197">
    <property type="entry name" value="NarG-like_sf"/>
</dbReference>
<keyword evidence="7" id="KW-0560">Oxidoreductase</keyword>
<keyword evidence="4 10" id="KW-0812">Transmembrane</keyword>
<evidence type="ECO:0000256" key="3">
    <source>
        <dbReference type="ARBA" id="ARBA00022475"/>
    </source>
</evidence>
<evidence type="ECO:0000256" key="9">
    <source>
        <dbReference type="SAM" id="MobiDB-lite"/>
    </source>
</evidence>
<evidence type="ECO:0000313" key="12">
    <source>
        <dbReference type="EMBL" id="OEJ93184.1"/>
    </source>
</evidence>
<dbReference type="EMBL" id="ASHX02000001">
    <property type="protein sequence ID" value="OEJ93184.1"/>
    <property type="molecule type" value="Genomic_DNA"/>
</dbReference>
<dbReference type="GO" id="GO:0005886">
    <property type="term" value="C:plasma membrane"/>
    <property type="evidence" value="ECO:0007669"/>
    <property type="project" value="UniProtKB-SubCell"/>
</dbReference>
<evidence type="ECO:0000256" key="2">
    <source>
        <dbReference type="ARBA" id="ARBA00022448"/>
    </source>
</evidence>
<keyword evidence="5" id="KW-0249">Electron transport</keyword>
<dbReference type="Gene3D" id="1.20.950.20">
    <property type="entry name" value="Transmembrane di-heme cytochromes, Chain C"/>
    <property type="match status" value="1"/>
</dbReference>
<feature type="compositionally biased region" description="Basic and acidic residues" evidence="9">
    <location>
        <begin position="107"/>
        <end position="119"/>
    </location>
</feature>
<evidence type="ECO:0000256" key="1">
    <source>
        <dbReference type="ARBA" id="ARBA00004651"/>
    </source>
</evidence>
<proteinExistence type="predicted"/>
<evidence type="ECO:0000259" key="11">
    <source>
        <dbReference type="Pfam" id="PF02665"/>
    </source>
</evidence>
<accession>A0A1D3DLI7</accession>
<dbReference type="STRING" id="1306406.J116_000455"/>
<reference evidence="12 13" key="1">
    <citation type="journal article" date="2013" name="Genome Announc.">
        <title>Genome Sequence of Streptomyces violaceusniger Strain SPC6, a Halotolerant Streptomycete That Exhibits Rapid Growth and Development.</title>
        <authorList>
            <person name="Chen X."/>
            <person name="Zhang B."/>
            <person name="Zhang W."/>
            <person name="Wu X."/>
            <person name="Zhang M."/>
            <person name="Chen T."/>
            <person name="Liu G."/>
            <person name="Dyson P."/>
        </authorList>
    </citation>
    <scope>NUCLEOTIDE SEQUENCE [LARGE SCALE GENOMIC DNA]</scope>
    <source>
        <strain evidence="12 13">SPC6</strain>
    </source>
</reference>
<keyword evidence="8 10" id="KW-0472">Membrane</keyword>
<comment type="subcellular location">
    <subcellularLocation>
        <location evidence="1">Cell membrane</location>
        <topology evidence="1">Multi-pass membrane protein</topology>
    </subcellularLocation>
</comment>
<dbReference type="InterPro" id="IPR023234">
    <property type="entry name" value="NarG-like_domain"/>
</dbReference>
<dbReference type="SUPFAM" id="SSF103501">
    <property type="entry name" value="Respiratory nitrate reductase 1 gamma chain"/>
    <property type="match status" value="1"/>
</dbReference>
<dbReference type="GO" id="GO:0020037">
    <property type="term" value="F:heme binding"/>
    <property type="evidence" value="ECO:0007669"/>
    <property type="project" value="TreeGrafter"/>
</dbReference>
<evidence type="ECO:0000256" key="6">
    <source>
        <dbReference type="ARBA" id="ARBA00022989"/>
    </source>
</evidence>
<gene>
    <name evidence="12" type="ORF">J116_000455</name>
</gene>
<dbReference type="Proteomes" id="UP000095329">
    <property type="component" value="Unassembled WGS sequence"/>
</dbReference>
<dbReference type="AlphaFoldDB" id="A0A1D3DLI7"/>
<dbReference type="PANTHER" id="PTHR30598">
    <property type="entry name" value="NITRATE REDUCTASE PRIVATE CHAPERONE, REDOX ENZYME MATURATION PROTEIN REMP FAMILY"/>
    <property type="match status" value="1"/>
</dbReference>
<organism evidence="12 13">
    <name type="scientific">Streptomyces thermolilacinus SPC6</name>
    <dbReference type="NCBI Taxonomy" id="1306406"/>
    <lineage>
        <taxon>Bacteria</taxon>
        <taxon>Bacillati</taxon>
        <taxon>Actinomycetota</taxon>
        <taxon>Actinomycetes</taxon>
        <taxon>Kitasatosporales</taxon>
        <taxon>Streptomycetaceae</taxon>
        <taxon>Streptomyces</taxon>
    </lineage>
</organism>
<feature type="region of interest" description="Disordered" evidence="9">
    <location>
        <begin position="94"/>
        <end position="119"/>
    </location>
</feature>
<dbReference type="InterPro" id="IPR051936">
    <property type="entry name" value="Heme-iron_electron_transfer"/>
</dbReference>
<comment type="caution">
    <text evidence="12">The sequence shown here is derived from an EMBL/GenBank/DDBJ whole genome shotgun (WGS) entry which is preliminary data.</text>
</comment>
<keyword evidence="6 10" id="KW-1133">Transmembrane helix</keyword>
<feature type="transmembrane region" description="Helical" evidence="10">
    <location>
        <begin position="17"/>
        <end position="37"/>
    </location>
</feature>
<dbReference type="GO" id="GO:0009055">
    <property type="term" value="F:electron transfer activity"/>
    <property type="evidence" value="ECO:0007669"/>
    <property type="project" value="TreeGrafter"/>
</dbReference>
<dbReference type="GO" id="GO:0019645">
    <property type="term" value="P:anaerobic electron transport chain"/>
    <property type="evidence" value="ECO:0007669"/>
    <property type="project" value="TreeGrafter"/>
</dbReference>
<evidence type="ECO:0000256" key="8">
    <source>
        <dbReference type="ARBA" id="ARBA00023136"/>
    </source>
</evidence>
<evidence type="ECO:0000256" key="5">
    <source>
        <dbReference type="ARBA" id="ARBA00022982"/>
    </source>
</evidence>
<keyword evidence="13" id="KW-1185">Reference proteome</keyword>
<evidence type="ECO:0000256" key="7">
    <source>
        <dbReference type="ARBA" id="ARBA00023002"/>
    </source>
</evidence>
<dbReference type="RefSeq" id="WP_023591342.1">
    <property type="nucleotide sequence ID" value="NZ_ASHX02000001.1"/>
</dbReference>
<keyword evidence="2" id="KW-0813">Transport</keyword>
<dbReference type="GO" id="GO:0008940">
    <property type="term" value="F:nitrate reductase activity"/>
    <property type="evidence" value="ECO:0007669"/>
    <property type="project" value="TreeGrafter"/>
</dbReference>
<protein>
    <recommendedName>
        <fullName evidence="11">NarG-like domain-containing protein</fullName>
    </recommendedName>
</protein>
<evidence type="ECO:0000256" key="4">
    <source>
        <dbReference type="ARBA" id="ARBA00022692"/>
    </source>
</evidence>
<dbReference type="PANTHER" id="PTHR30598:SF3">
    <property type="entry name" value="RESPIRATORY NITRATE REDUCTASE 1 GAMMA CHAIN"/>
    <property type="match status" value="1"/>
</dbReference>
<name>A0A1D3DLI7_9ACTN</name>
<dbReference type="Pfam" id="PF02665">
    <property type="entry name" value="Nitrate_red_gam"/>
    <property type="match status" value="1"/>
</dbReference>
<feature type="domain" description="NarG-like" evidence="11">
    <location>
        <begin position="19"/>
        <end position="50"/>
    </location>
</feature>
<evidence type="ECO:0000313" key="13">
    <source>
        <dbReference type="Proteomes" id="UP000095329"/>
    </source>
</evidence>